<organism evidence="2">
    <name type="scientific">Sesamum calycinum</name>
    <dbReference type="NCBI Taxonomy" id="2727403"/>
    <lineage>
        <taxon>Eukaryota</taxon>
        <taxon>Viridiplantae</taxon>
        <taxon>Streptophyta</taxon>
        <taxon>Embryophyta</taxon>
        <taxon>Tracheophyta</taxon>
        <taxon>Spermatophyta</taxon>
        <taxon>Magnoliopsida</taxon>
        <taxon>eudicotyledons</taxon>
        <taxon>Gunneridae</taxon>
        <taxon>Pentapetalae</taxon>
        <taxon>asterids</taxon>
        <taxon>lamiids</taxon>
        <taxon>Lamiales</taxon>
        <taxon>Pedaliaceae</taxon>
        <taxon>Sesamum</taxon>
    </lineage>
</organism>
<dbReference type="EMBL" id="JACGWM010001638">
    <property type="protein sequence ID" value="KAL0290488.1"/>
    <property type="molecule type" value="Genomic_DNA"/>
</dbReference>
<name>A0AAW2J8C9_9LAMI</name>
<dbReference type="InterPro" id="IPR026960">
    <property type="entry name" value="RVT-Znf"/>
</dbReference>
<proteinExistence type="predicted"/>
<dbReference type="InterPro" id="IPR036691">
    <property type="entry name" value="Endo/exonu/phosph_ase_sf"/>
</dbReference>
<dbReference type="Pfam" id="PF13966">
    <property type="entry name" value="zf-RVT"/>
    <property type="match status" value="1"/>
</dbReference>
<sequence length="964" mass="110548">MHEPILITVVYGANEVSARRELWQGLIELAASVNLPWLVGGDFNAVLDMSETGLISLPMQGERFSWHNCSTDGRSLWKRLDRMFVNDAWLERWPNLFYTCLTPRTSDHSPLVLKGDSRDVQVTPSNGTPMYSVTRKLKALKPVFRQQRRKKGDLAMNVKLAAGFLEIAQKLLQTDRHNSLLLQLENCCRLVYLKATQLEHVMLRQRAKLQWLKGGDQCSKIPPSLTVFVTYFQDLLGGDRTERVLDLHYLRPWARHILTEEEAYALIRPVTVDDVKKAMFDIEEDKAPGPDGFSSGFYKAAWPIVGEEISKAIMDFFTTGKLLKQVNATVLTLIPKVRTPHSVADFRPISCCNVVYKVISKILVCRFREILDLLISPSQNAFVPVEWDFLFATLRLFGFPAVFIRWIEECVTSAHYSVVVNGGVHGFFAGARGLRQGDPMSPYLFVLVMEVLQMILQQFIDQDGQFLYHWRCTELKLFQLSFADDLLLLCKADVQSVSLFRRGLDLFASLSGLHTNPQKSQLIISKAASGLRDSILEALGFQEGHLPVRYLGLPLISARLSSSDCQPLLQKIDSRIKGWEGVQLSFAGRVQLIKSVLVSLEVYWAMAFILPKGIINEMIKRLRTFLWKGTSSVATRKWLGRLFADQLRKVAKVRLRDCSIWTAKDNKGAWGWRKMLTLRHTLLSHIHFRIGDGTSFLLWHDPWHTLGPLISQFPRGPQMTNIEPLDKLSVVIKDGQWNWPLITDIACLEITHMLPPITEGQDRISWKSNNGSFNTSTAYDLFRPPGPKVVWSSLLLGPFKIPKNCFILWLAILGRLSTLDKPWLHHTENNCILCPDGVQETHDHLFFTCSFSRRCLTTIRQQIPFLWPHRHWQRGIHWASSRWRGKHVVNAAFRSLLASLVYHIWQERNSRRYQQRSRTPSIVGNLVVEELRQRIISVQLRQSVCTLGLYRLWKIPWPVEVFSN</sequence>
<dbReference type="AlphaFoldDB" id="A0AAW2J8C9"/>
<dbReference type="InterPro" id="IPR043502">
    <property type="entry name" value="DNA/RNA_pol_sf"/>
</dbReference>
<feature type="domain" description="Reverse transcriptase" evidence="1">
    <location>
        <begin position="315"/>
        <end position="555"/>
    </location>
</feature>
<reference evidence="2" key="2">
    <citation type="journal article" date="2024" name="Plant">
        <title>Genomic evolution and insights into agronomic trait innovations of Sesamum species.</title>
        <authorList>
            <person name="Miao H."/>
            <person name="Wang L."/>
            <person name="Qu L."/>
            <person name="Liu H."/>
            <person name="Sun Y."/>
            <person name="Le M."/>
            <person name="Wang Q."/>
            <person name="Wei S."/>
            <person name="Zheng Y."/>
            <person name="Lin W."/>
            <person name="Duan Y."/>
            <person name="Cao H."/>
            <person name="Xiong S."/>
            <person name="Wang X."/>
            <person name="Wei L."/>
            <person name="Li C."/>
            <person name="Ma Q."/>
            <person name="Ju M."/>
            <person name="Zhao R."/>
            <person name="Li G."/>
            <person name="Mu C."/>
            <person name="Tian Q."/>
            <person name="Mei H."/>
            <person name="Zhang T."/>
            <person name="Gao T."/>
            <person name="Zhang H."/>
        </authorList>
    </citation>
    <scope>NUCLEOTIDE SEQUENCE</scope>
    <source>
        <strain evidence="2">KEN8</strain>
    </source>
</reference>
<dbReference type="PANTHER" id="PTHR33116">
    <property type="entry name" value="REVERSE TRANSCRIPTASE ZINC-BINDING DOMAIN-CONTAINING PROTEIN-RELATED-RELATED"/>
    <property type="match status" value="1"/>
</dbReference>
<dbReference type="Gene3D" id="3.60.10.10">
    <property type="entry name" value="Endonuclease/exonuclease/phosphatase"/>
    <property type="match status" value="1"/>
</dbReference>
<evidence type="ECO:0000259" key="1">
    <source>
        <dbReference type="PROSITE" id="PS50878"/>
    </source>
</evidence>
<comment type="caution">
    <text evidence="2">The sequence shown here is derived from an EMBL/GenBank/DDBJ whole genome shotgun (WGS) entry which is preliminary data.</text>
</comment>
<gene>
    <name evidence="2" type="ORF">Scaly_2668700</name>
</gene>
<accession>A0AAW2J8C9</accession>
<evidence type="ECO:0000313" key="2">
    <source>
        <dbReference type="EMBL" id="KAL0290488.1"/>
    </source>
</evidence>
<dbReference type="SUPFAM" id="SSF56672">
    <property type="entry name" value="DNA/RNA polymerases"/>
    <property type="match status" value="1"/>
</dbReference>
<dbReference type="InterPro" id="IPR000477">
    <property type="entry name" value="RT_dom"/>
</dbReference>
<dbReference type="PROSITE" id="PS50878">
    <property type="entry name" value="RT_POL"/>
    <property type="match status" value="1"/>
</dbReference>
<dbReference type="SUPFAM" id="SSF56219">
    <property type="entry name" value="DNase I-like"/>
    <property type="match status" value="1"/>
</dbReference>
<dbReference type="Pfam" id="PF00078">
    <property type="entry name" value="RVT_1"/>
    <property type="match status" value="1"/>
</dbReference>
<protein>
    <submittedName>
        <fullName evidence="2">Retrovirus-related Pol polyprotein from type-2 retrotransposable element R2DM</fullName>
    </submittedName>
</protein>
<reference evidence="2" key="1">
    <citation type="submission" date="2020-06" db="EMBL/GenBank/DDBJ databases">
        <authorList>
            <person name="Li T."/>
            <person name="Hu X."/>
            <person name="Zhang T."/>
            <person name="Song X."/>
            <person name="Zhang H."/>
            <person name="Dai N."/>
            <person name="Sheng W."/>
            <person name="Hou X."/>
            <person name="Wei L."/>
        </authorList>
    </citation>
    <scope>NUCLEOTIDE SEQUENCE</scope>
    <source>
        <strain evidence="2">KEN8</strain>
        <tissue evidence="2">Leaf</tissue>
    </source>
</reference>
<dbReference type="PANTHER" id="PTHR33116:SF78">
    <property type="entry name" value="OS12G0587133 PROTEIN"/>
    <property type="match status" value="1"/>
</dbReference>
<dbReference type="CDD" id="cd01650">
    <property type="entry name" value="RT_nLTR_like"/>
    <property type="match status" value="1"/>
</dbReference>